<comment type="caution">
    <text evidence="1">The sequence shown here is derived from an EMBL/GenBank/DDBJ whole genome shotgun (WGS) entry which is preliminary data.</text>
</comment>
<evidence type="ECO:0000313" key="1">
    <source>
        <dbReference type="EMBL" id="KAJ9487346.1"/>
    </source>
</evidence>
<organism evidence="1 2">
    <name type="scientific">Penicillium thymicola</name>
    <dbReference type="NCBI Taxonomy" id="293382"/>
    <lineage>
        <taxon>Eukaryota</taxon>
        <taxon>Fungi</taxon>
        <taxon>Dikarya</taxon>
        <taxon>Ascomycota</taxon>
        <taxon>Pezizomycotina</taxon>
        <taxon>Eurotiomycetes</taxon>
        <taxon>Eurotiomycetidae</taxon>
        <taxon>Eurotiales</taxon>
        <taxon>Aspergillaceae</taxon>
        <taxon>Penicillium</taxon>
    </lineage>
</organism>
<proteinExistence type="predicted"/>
<gene>
    <name evidence="1" type="ORF">VN97_g5964</name>
</gene>
<name>A0AAI9X7X4_PENTH</name>
<dbReference type="AlphaFoldDB" id="A0AAI9X7X4"/>
<evidence type="ECO:0000313" key="2">
    <source>
        <dbReference type="Proteomes" id="UP001227192"/>
    </source>
</evidence>
<reference evidence="1" key="2">
    <citation type="journal article" date="2016" name="Fungal Biol.">
        <title>Ochratoxin A production by Penicillium thymicola.</title>
        <authorList>
            <person name="Nguyen H.D.T."/>
            <person name="McMullin D.R."/>
            <person name="Ponomareva E."/>
            <person name="Riley R."/>
            <person name="Pomraning K.R."/>
            <person name="Baker S.E."/>
            <person name="Seifert K.A."/>
        </authorList>
    </citation>
    <scope>NUCLEOTIDE SEQUENCE</scope>
    <source>
        <strain evidence="1">DAOM 180753</strain>
    </source>
</reference>
<accession>A0AAI9X7X4</accession>
<keyword evidence="2" id="KW-1185">Reference proteome</keyword>
<protein>
    <submittedName>
        <fullName evidence="1">Uncharacterized protein</fullName>
    </submittedName>
</protein>
<sequence length="79" mass="9234">MPVQRCLQPPTPDHLPLHSVLWQTMKRLQHILWNLEPRQRMTLSPQMVSKGYRQMSIMQIECSCLRIVNTCSNTTSVKS</sequence>
<dbReference type="EMBL" id="LACB01000164">
    <property type="protein sequence ID" value="KAJ9487346.1"/>
    <property type="molecule type" value="Genomic_DNA"/>
</dbReference>
<dbReference type="Proteomes" id="UP001227192">
    <property type="component" value="Unassembled WGS sequence"/>
</dbReference>
<reference evidence="1" key="1">
    <citation type="submission" date="2015-06" db="EMBL/GenBank/DDBJ databases">
        <authorList>
            <person name="Nguyen H."/>
        </authorList>
    </citation>
    <scope>NUCLEOTIDE SEQUENCE</scope>
    <source>
        <strain evidence="1">DAOM 180753</strain>
    </source>
</reference>